<name>A0A7J7IFI3_9RHOD</name>
<dbReference type="AlphaFoldDB" id="A0A7J7IFI3"/>
<dbReference type="OrthoDB" id="77911at2759"/>
<dbReference type="GO" id="GO:0003755">
    <property type="term" value="F:peptidyl-prolyl cis-trans isomerase activity"/>
    <property type="evidence" value="ECO:0007669"/>
    <property type="project" value="InterPro"/>
</dbReference>
<evidence type="ECO:0000313" key="1">
    <source>
        <dbReference type="EMBL" id="KAF6001500.1"/>
    </source>
</evidence>
<gene>
    <name evidence="1" type="ORF">F1559_002196</name>
</gene>
<organism evidence="1 2">
    <name type="scientific">Cyanidiococcus yangmingshanensis</name>
    <dbReference type="NCBI Taxonomy" id="2690220"/>
    <lineage>
        <taxon>Eukaryota</taxon>
        <taxon>Rhodophyta</taxon>
        <taxon>Bangiophyceae</taxon>
        <taxon>Cyanidiales</taxon>
        <taxon>Cyanidiaceae</taxon>
        <taxon>Cyanidiococcus</taxon>
    </lineage>
</organism>
<dbReference type="EMBL" id="VWRR01000014">
    <property type="protein sequence ID" value="KAF6001500.1"/>
    <property type="molecule type" value="Genomic_DNA"/>
</dbReference>
<evidence type="ECO:0000313" key="2">
    <source>
        <dbReference type="Proteomes" id="UP000530660"/>
    </source>
</evidence>
<sequence length="248" mass="27804">MVGFAGRRTRKLGFGFSFLLKRVPFDVRLLARRRRPDVCRWSSRSCTCLLSERLGALVAGALVAWMAHTSPVFAIDLDTAREIGEAKRAAQEARLPPRVHLSSGVIYRELRPGNGPVLHWKESPDVVLSWAVLRPNDLYYQFGSWNRASLDDDLFRAIPAGESTLVCGLAQGLEGARENALRRIWVPSALGYVNGTEVPQPGSSDFGAQRRFARLRQRHTDMVFEVEVRRVRPHGGSKLHFCPLATEE</sequence>
<comment type="caution">
    <text evidence="1">The sequence shown here is derived from an EMBL/GenBank/DDBJ whole genome shotgun (WGS) entry which is preliminary data.</text>
</comment>
<reference evidence="1 2" key="1">
    <citation type="journal article" date="2020" name="J. Phycol.">
        <title>Comparative genome analysis reveals Cyanidiococcus gen. nov., a new extremophilic red algal genus sister to Cyanidioschyzon (Cyanidioschyzonaceae, Rhodophyta).</title>
        <authorList>
            <person name="Liu S.-L."/>
            <person name="Chiang Y.-R."/>
            <person name="Yoon H.S."/>
            <person name="Fu H.-Y."/>
        </authorList>
    </citation>
    <scope>NUCLEOTIDE SEQUENCE [LARGE SCALE GENOMIC DNA]</scope>
    <source>
        <strain evidence="1 2">THAL066</strain>
    </source>
</reference>
<dbReference type="Proteomes" id="UP000530660">
    <property type="component" value="Unassembled WGS sequence"/>
</dbReference>
<dbReference type="InterPro" id="IPR046357">
    <property type="entry name" value="PPIase_dom_sf"/>
</dbReference>
<accession>A0A7J7IFI3</accession>
<keyword evidence="2" id="KW-1185">Reference proteome</keyword>
<dbReference type="Gene3D" id="3.10.50.40">
    <property type="match status" value="1"/>
</dbReference>
<proteinExistence type="predicted"/>
<dbReference type="SUPFAM" id="SSF54534">
    <property type="entry name" value="FKBP-like"/>
    <property type="match status" value="1"/>
</dbReference>
<protein>
    <submittedName>
        <fullName evidence="1">Uncharacterized protein</fullName>
    </submittedName>
</protein>